<dbReference type="InterPro" id="IPR045865">
    <property type="entry name" value="ACT-like_dom_sf"/>
</dbReference>
<dbReference type="InterPro" id="IPR036477">
    <property type="entry name" value="Formyl_transf_N_sf"/>
</dbReference>
<reference evidence="6 7" key="1">
    <citation type="journal article" date="2012" name="J. Bacteriol.">
        <title>Complete Genome Sequence of the Fruiting Myxobacterium Corallococcus coralloides DSM 2259.</title>
        <authorList>
            <person name="Huntley S."/>
            <person name="Zhang Y."/>
            <person name="Treuner-Lange A."/>
            <person name="Kneip S."/>
            <person name="Sensen C.W."/>
            <person name="Sogaard-Andersen L."/>
        </authorList>
    </citation>
    <scope>NUCLEOTIDE SEQUENCE [LARGE SCALE GENOMIC DNA]</scope>
    <source>
        <strain evidence="7">ATCC 25202 / DSM 2259 / NBRC 100086 / M2</strain>
    </source>
</reference>
<keyword evidence="1 3" id="KW-0554">One-carbon metabolism</keyword>
<dbReference type="eggNOG" id="COG0788">
    <property type="taxonomic scope" value="Bacteria"/>
</dbReference>
<dbReference type="UniPathway" id="UPA00074">
    <property type="reaction ID" value="UER00170"/>
</dbReference>
<gene>
    <name evidence="3 6" type="primary">purU</name>
    <name evidence="6" type="ordered locus">COCOR_01524</name>
</gene>
<feature type="active site" evidence="3">
    <location>
        <position position="231"/>
    </location>
</feature>
<evidence type="ECO:0000259" key="5">
    <source>
        <dbReference type="PROSITE" id="PS51671"/>
    </source>
</evidence>
<comment type="function">
    <text evidence="3">Catalyzes the hydrolysis of 10-formyltetrahydrofolate (formyl-FH4) to formate and tetrahydrofolate (FH4).</text>
</comment>
<evidence type="ECO:0000256" key="4">
    <source>
        <dbReference type="NCBIfam" id="TIGR00655"/>
    </source>
</evidence>
<dbReference type="AlphaFoldDB" id="H8MWU7"/>
<comment type="pathway">
    <text evidence="3">Purine metabolism; IMP biosynthesis via de novo pathway; formate from 10-formyl-5,6,7,8-tetrahydrofolate: step 1/1.</text>
</comment>
<organism evidence="6 7">
    <name type="scientific">Corallococcus coralloides (strain ATCC 25202 / DSM 2259 / NBRC 100086 / M2)</name>
    <name type="common">Myxococcus coralloides</name>
    <dbReference type="NCBI Taxonomy" id="1144275"/>
    <lineage>
        <taxon>Bacteria</taxon>
        <taxon>Pseudomonadati</taxon>
        <taxon>Myxococcota</taxon>
        <taxon>Myxococcia</taxon>
        <taxon>Myxococcales</taxon>
        <taxon>Cystobacterineae</taxon>
        <taxon>Myxococcaceae</taxon>
        <taxon>Corallococcus</taxon>
    </lineage>
</organism>
<dbReference type="RefSeq" id="WP_014394370.1">
    <property type="nucleotide sequence ID" value="NC_017030.1"/>
</dbReference>
<evidence type="ECO:0000256" key="2">
    <source>
        <dbReference type="ARBA" id="ARBA00022801"/>
    </source>
</evidence>
<dbReference type="InterPro" id="IPR044074">
    <property type="entry name" value="PurU_ACT"/>
</dbReference>
<dbReference type="NCBIfam" id="TIGR00655">
    <property type="entry name" value="PurU"/>
    <property type="match status" value="1"/>
</dbReference>
<dbReference type="EMBL" id="CP003389">
    <property type="protein sequence ID" value="AFE10048.1"/>
    <property type="molecule type" value="Genomic_DNA"/>
</dbReference>
<evidence type="ECO:0000256" key="1">
    <source>
        <dbReference type="ARBA" id="ARBA00022563"/>
    </source>
</evidence>
<dbReference type="GO" id="GO:0006189">
    <property type="term" value="P:'de novo' IMP biosynthetic process"/>
    <property type="evidence" value="ECO:0007669"/>
    <property type="project" value="UniProtKB-UniRule"/>
</dbReference>
<dbReference type="InterPro" id="IPR002376">
    <property type="entry name" value="Formyl_transf_N"/>
</dbReference>
<dbReference type="NCBIfam" id="NF004684">
    <property type="entry name" value="PRK06027.1"/>
    <property type="match status" value="1"/>
</dbReference>
<evidence type="ECO:0000256" key="3">
    <source>
        <dbReference type="HAMAP-Rule" id="MF_01927"/>
    </source>
</evidence>
<dbReference type="GO" id="GO:0008864">
    <property type="term" value="F:formyltetrahydrofolate deformylase activity"/>
    <property type="evidence" value="ECO:0007669"/>
    <property type="project" value="UniProtKB-UniRule"/>
</dbReference>
<dbReference type="EC" id="3.5.1.10" evidence="3 4"/>
<dbReference type="PIRSF" id="PIRSF036480">
    <property type="entry name" value="FormyFH4_hydr"/>
    <property type="match status" value="1"/>
</dbReference>
<reference evidence="7" key="2">
    <citation type="submission" date="2012-03" db="EMBL/GenBank/DDBJ databases">
        <title>Genome sequence of the fruiting myxobacterium Corallococcus coralloides DSM 2259.</title>
        <authorList>
            <person name="Huntley S."/>
            <person name="Zhang Y."/>
            <person name="Treuner-Lange A."/>
            <person name="Sensen C.W."/>
            <person name="Sogaard-Andersen L."/>
        </authorList>
    </citation>
    <scope>NUCLEOTIDE SEQUENCE [LARGE SCALE GENOMIC DNA]</scope>
    <source>
        <strain evidence="7">ATCC 25202 / DSM 2259 / NBRC 100086 / M2</strain>
    </source>
</reference>
<dbReference type="PRINTS" id="PR01575">
    <property type="entry name" value="FFH4HYDRLASE"/>
</dbReference>
<dbReference type="PROSITE" id="PS51671">
    <property type="entry name" value="ACT"/>
    <property type="match status" value="1"/>
</dbReference>
<accession>H8MWU7</accession>
<dbReference type="InParanoid" id="H8MWU7"/>
<keyword evidence="2 3" id="KW-0378">Hydrolase</keyword>
<dbReference type="Proteomes" id="UP000007587">
    <property type="component" value="Chromosome"/>
</dbReference>
<dbReference type="PANTHER" id="PTHR42706">
    <property type="entry name" value="FORMYLTETRAHYDROFOLATE DEFORMYLASE"/>
    <property type="match status" value="1"/>
</dbReference>
<name>H8MWU7_CORCM</name>
<keyword evidence="7" id="KW-1185">Reference proteome</keyword>
<comment type="catalytic activity">
    <reaction evidence="3">
        <text>(6R)-10-formyltetrahydrofolate + H2O = (6S)-5,6,7,8-tetrahydrofolate + formate + H(+)</text>
        <dbReference type="Rhea" id="RHEA:19833"/>
        <dbReference type="ChEBI" id="CHEBI:15377"/>
        <dbReference type="ChEBI" id="CHEBI:15378"/>
        <dbReference type="ChEBI" id="CHEBI:15740"/>
        <dbReference type="ChEBI" id="CHEBI:57453"/>
        <dbReference type="ChEBI" id="CHEBI:195366"/>
        <dbReference type="EC" id="3.5.1.10"/>
    </reaction>
</comment>
<dbReference type="InterPro" id="IPR004810">
    <property type="entry name" value="PurU"/>
</dbReference>
<proteinExistence type="inferred from homology"/>
<dbReference type="KEGG" id="ccx:COCOR_01524"/>
<feature type="domain" description="ACT" evidence="5">
    <location>
        <begin position="9"/>
        <end position="89"/>
    </location>
</feature>
<dbReference type="HOGENOM" id="CLU_038395_3_0_7"/>
<dbReference type="InterPro" id="IPR002912">
    <property type="entry name" value="ACT_dom"/>
</dbReference>
<evidence type="ECO:0000313" key="6">
    <source>
        <dbReference type="EMBL" id="AFE10048.1"/>
    </source>
</evidence>
<dbReference type="InterPro" id="IPR041729">
    <property type="entry name" value="Formyl-FH4-Hydrolase_C"/>
</dbReference>
<sequence>MTERPAQYILTLSCPDQRGIVHAVSGWLAEHGCNILDSAQYGDPQTRLFFMRVHFTDEEGKAQPAALREAFGALAGRFSMEWKLHDAAEKPRVLLMVSKIGHCLNDLLYRYRSGILPVEIPAIVSNHRDFYQLAASHDIPFHHLPVTPENKERQEARLLELVREQRVDLVVLARYMQILSAGTCDALRGRLINIHHSFLPSFKGARPYQQAYDRGVKLIGATAHFVTGDLDEGPIIEQDVERVDHTLSPEALTAIGRDVESVVLGRAVTWFVQHRILLNGHKTVVFR</sequence>
<dbReference type="CDD" id="cd08648">
    <property type="entry name" value="FMT_core_Formyl-FH4-Hydrolase_C"/>
    <property type="match status" value="1"/>
</dbReference>
<dbReference type="CDD" id="cd04875">
    <property type="entry name" value="ACT_F4HF-DF"/>
    <property type="match status" value="1"/>
</dbReference>
<dbReference type="OrthoDB" id="9806170at2"/>
<dbReference type="Pfam" id="PF01842">
    <property type="entry name" value="ACT"/>
    <property type="match status" value="1"/>
</dbReference>
<evidence type="ECO:0000313" key="7">
    <source>
        <dbReference type="Proteomes" id="UP000007587"/>
    </source>
</evidence>
<dbReference type="FunCoup" id="H8MWU7">
    <property type="interactions" value="392"/>
</dbReference>
<comment type="similarity">
    <text evidence="3">Belongs to the PurU family.</text>
</comment>
<dbReference type="Gene3D" id="3.30.70.260">
    <property type="match status" value="1"/>
</dbReference>
<dbReference type="HAMAP" id="MF_01927">
    <property type="entry name" value="PurU"/>
    <property type="match status" value="1"/>
</dbReference>
<dbReference type="Gene3D" id="3.40.50.170">
    <property type="entry name" value="Formyl transferase, N-terminal domain"/>
    <property type="match status" value="1"/>
</dbReference>
<keyword evidence="3" id="KW-0658">Purine biosynthesis</keyword>
<dbReference type="SUPFAM" id="SSF53328">
    <property type="entry name" value="Formyltransferase"/>
    <property type="match status" value="1"/>
</dbReference>
<dbReference type="SUPFAM" id="SSF55021">
    <property type="entry name" value="ACT-like"/>
    <property type="match status" value="1"/>
</dbReference>
<dbReference type="PANTHER" id="PTHR42706:SF1">
    <property type="entry name" value="FORMYLTETRAHYDROFOLATE DEFORMYLASE 2, MITOCHONDRIAL"/>
    <property type="match status" value="1"/>
</dbReference>
<protein>
    <recommendedName>
        <fullName evidence="3 4">Formyltetrahydrofolate deformylase</fullName>
        <ecNumber evidence="3 4">3.5.1.10</ecNumber>
    </recommendedName>
    <alternativeName>
        <fullName evidence="3">Formyl-FH(4) hydrolase</fullName>
    </alternativeName>
</protein>
<dbReference type="Pfam" id="PF00551">
    <property type="entry name" value="Formyl_trans_N"/>
    <property type="match status" value="1"/>
</dbReference>
<dbReference type="GO" id="GO:0006730">
    <property type="term" value="P:one-carbon metabolic process"/>
    <property type="evidence" value="ECO:0007669"/>
    <property type="project" value="UniProtKB-KW"/>
</dbReference>
<dbReference type="STRING" id="1144275.COCOR_01524"/>